<dbReference type="InterPro" id="IPR012340">
    <property type="entry name" value="NA-bd_OB-fold"/>
</dbReference>
<gene>
    <name evidence="2" type="primary">Brca2-L</name>
    <name evidence="2" type="ORF">Hamer_G015567</name>
</gene>
<dbReference type="GO" id="GO:0000724">
    <property type="term" value="P:double-strand break repair via homologous recombination"/>
    <property type="evidence" value="ECO:0007669"/>
    <property type="project" value="InterPro"/>
</dbReference>
<dbReference type="Pfam" id="PF09104">
    <property type="entry name" value="BRCA-2_OB3"/>
    <property type="match status" value="1"/>
</dbReference>
<comment type="caution">
    <text evidence="2">The sequence shown here is derived from an EMBL/GenBank/DDBJ whole genome shotgun (WGS) entry which is preliminary data.</text>
</comment>
<evidence type="ECO:0000313" key="2">
    <source>
        <dbReference type="EMBL" id="KAG7154979.1"/>
    </source>
</evidence>
<feature type="non-terminal residue" evidence="2">
    <location>
        <position position="1"/>
    </location>
</feature>
<dbReference type="EMBL" id="JAHLQT010043233">
    <property type="protein sequence ID" value="KAG7154979.1"/>
    <property type="molecule type" value="Genomic_DNA"/>
</dbReference>
<organism evidence="2 3">
    <name type="scientific">Homarus americanus</name>
    <name type="common">American lobster</name>
    <dbReference type="NCBI Taxonomy" id="6706"/>
    <lineage>
        <taxon>Eukaryota</taxon>
        <taxon>Metazoa</taxon>
        <taxon>Ecdysozoa</taxon>
        <taxon>Arthropoda</taxon>
        <taxon>Crustacea</taxon>
        <taxon>Multicrustacea</taxon>
        <taxon>Malacostraca</taxon>
        <taxon>Eumalacostraca</taxon>
        <taxon>Eucarida</taxon>
        <taxon>Decapoda</taxon>
        <taxon>Pleocyemata</taxon>
        <taxon>Astacidea</taxon>
        <taxon>Nephropoidea</taxon>
        <taxon>Nephropidae</taxon>
        <taxon>Homarus</taxon>
    </lineage>
</organism>
<evidence type="ECO:0000259" key="1">
    <source>
        <dbReference type="Pfam" id="PF09104"/>
    </source>
</evidence>
<dbReference type="Gene3D" id="2.40.50.140">
    <property type="entry name" value="Nucleic acid-binding proteins"/>
    <property type="match status" value="2"/>
</dbReference>
<evidence type="ECO:0000313" key="3">
    <source>
        <dbReference type="Proteomes" id="UP000747542"/>
    </source>
</evidence>
<dbReference type="SUPFAM" id="SSF50249">
    <property type="entry name" value="Nucleic acid-binding proteins"/>
    <property type="match status" value="2"/>
</dbReference>
<dbReference type="PANTHER" id="PTHR11289:SF0">
    <property type="entry name" value="BREAST CANCER TYPE 2 SUSCEPTIBILITY PROTEIN"/>
    <property type="match status" value="1"/>
</dbReference>
<accession>A0A8J5JDD9</accession>
<keyword evidence="3" id="KW-1185">Reference proteome</keyword>
<feature type="domain" description="BRCA2 OB3" evidence="1">
    <location>
        <begin position="62"/>
        <end position="184"/>
    </location>
</feature>
<protein>
    <submittedName>
        <fullName evidence="2">Breast cancer type 2 susceptibility protein-like</fullName>
    </submittedName>
</protein>
<dbReference type="Proteomes" id="UP000747542">
    <property type="component" value="Unassembled WGS sequence"/>
</dbReference>
<dbReference type="PANTHER" id="PTHR11289">
    <property type="entry name" value="BREAST CANCER TYPE 2 SUSCEPTIBILITY PROTEIN BRCA2"/>
    <property type="match status" value="1"/>
</dbReference>
<proteinExistence type="predicted"/>
<dbReference type="InterPro" id="IPR015525">
    <property type="entry name" value="BRCA2"/>
</dbReference>
<name>A0A8J5JDD9_HOMAM</name>
<sequence>MVTIWRPSEDLRLALTEGSHFSIRYLLAAGFRNECLQFTAVRQTRWEPVMEGPPASSPEFDRCVTPLCLLSSGELNPLWKEVDVAGVVLRVGLLNKGLQLVHIVDHHINILTLKFWGGLKEYGVENIVAIGSVICVLNGNWRGHAGGRFGSIHVTELTFITSSPRSAHLLEAVAHLKNSIKELVHHESTDISKQAERDGTTDQKPLCAVNGEDTINPKMKRLQQRSQEIRSKLKVLGQYRTPSSLRRLHSPPTVGARKLFQAPFKQPQIFDGK</sequence>
<dbReference type="InterPro" id="IPR015188">
    <property type="entry name" value="BRCA2_OB_3"/>
</dbReference>
<dbReference type="GO" id="GO:0006355">
    <property type="term" value="P:regulation of DNA-templated transcription"/>
    <property type="evidence" value="ECO:0007669"/>
    <property type="project" value="TreeGrafter"/>
</dbReference>
<dbReference type="GO" id="GO:0005634">
    <property type="term" value="C:nucleus"/>
    <property type="evidence" value="ECO:0007669"/>
    <property type="project" value="TreeGrafter"/>
</dbReference>
<dbReference type="AlphaFoldDB" id="A0A8J5JDD9"/>
<reference evidence="2" key="1">
    <citation type="journal article" date="2021" name="Sci. Adv.">
        <title>The American lobster genome reveals insights on longevity, neural, and immune adaptations.</title>
        <authorList>
            <person name="Polinski J.M."/>
            <person name="Zimin A.V."/>
            <person name="Clark K.F."/>
            <person name="Kohn A.B."/>
            <person name="Sadowski N."/>
            <person name="Timp W."/>
            <person name="Ptitsyn A."/>
            <person name="Khanna P."/>
            <person name="Romanova D.Y."/>
            <person name="Williams P."/>
            <person name="Greenwood S.J."/>
            <person name="Moroz L.L."/>
            <person name="Walt D.R."/>
            <person name="Bodnar A.G."/>
        </authorList>
    </citation>
    <scope>NUCLEOTIDE SEQUENCE</scope>
    <source>
        <strain evidence="2">GMGI-L3</strain>
    </source>
</reference>